<dbReference type="InterPro" id="IPR001763">
    <property type="entry name" value="Rhodanese-like_dom"/>
</dbReference>
<dbReference type="GO" id="GO:0043828">
    <property type="term" value="F:tRNA 2-selenouridine synthase activity"/>
    <property type="evidence" value="ECO:0007669"/>
    <property type="project" value="InterPro"/>
</dbReference>
<dbReference type="SMART" id="SM00450">
    <property type="entry name" value="RHOD"/>
    <property type="match status" value="1"/>
</dbReference>
<keyword evidence="1" id="KW-0711">Selenium</keyword>
<feature type="compositionally biased region" description="Basic and acidic residues" evidence="2">
    <location>
        <begin position="355"/>
        <end position="366"/>
    </location>
</feature>
<dbReference type="NCBIfam" id="NF008750">
    <property type="entry name" value="PRK11784.1-2"/>
    <property type="match status" value="1"/>
</dbReference>
<gene>
    <name evidence="4" type="primary">mnmH</name>
    <name evidence="4" type="ORF">D1Y85_05950</name>
</gene>
<dbReference type="OrthoDB" id="9808735at2"/>
<dbReference type="PROSITE" id="PS50206">
    <property type="entry name" value="RHODANESE_3"/>
    <property type="match status" value="1"/>
</dbReference>
<dbReference type="SUPFAM" id="SSF52821">
    <property type="entry name" value="Rhodanese/Cell cycle control phosphatase"/>
    <property type="match status" value="1"/>
</dbReference>
<sequence length="366" mass="40638">MNHHRATIEQIGEFDEIIDVRTPAEFAEDHIPGAVNAPVMSNEERVVVGTLYKDSPFDAARLGAAIVSRNIATHLDTLFAERPRNWRPLVYCWRGGMRSGAMTTVFNMIGWRARQLEGGYKTYRHSVVEALGALPVNFHYVVLAGPTGSGKTRLLQALGVAGAQTLDLEALAAHRGSLLGALPERAQPSQKSFDTALVQALHALDPARPVFVEAESRRIGTITLPVVLIDHIRAAPCVVLDVALDERVALLLDEYGHLLDNRTYFREQLLKLVPLHGHERIDAWCQLLETDDRRALSEALIADHYDPAYTRSTRRNFAKLDKAPRFAFHPVDGNVVDEARTLLEQLGKPLNEPLPETRSEHAGALR</sequence>
<organism evidence="4 5">
    <name type="scientific">Paraburkholderia dinghuensis</name>
    <dbReference type="NCBI Taxonomy" id="2305225"/>
    <lineage>
        <taxon>Bacteria</taxon>
        <taxon>Pseudomonadati</taxon>
        <taxon>Pseudomonadota</taxon>
        <taxon>Betaproteobacteria</taxon>
        <taxon>Burkholderiales</taxon>
        <taxon>Burkholderiaceae</taxon>
        <taxon>Paraburkholderia</taxon>
    </lineage>
</organism>
<dbReference type="Gene3D" id="3.40.250.10">
    <property type="entry name" value="Rhodanese-like domain"/>
    <property type="match status" value="1"/>
</dbReference>
<dbReference type="PANTHER" id="PTHR30401:SF0">
    <property type="entry name" value="TRNA 2-SELENOURIDINE SYNTHASE"/>
    <property type="match status" value="1"/>
</dbReference>
<evidence type="ECO:0000256" key="1">
    <source>
        <dbReference type="ARBA" id="ARBA00023266"/>
    </source>
</evidence>
<feature type="region of interest" description="Disordered" evidence="2">
    <location>
        <begin position="347"/>
        <end position="366"/>
    </location>
</feature>
<feature type="domain" description="Rhodanese" evidence="3">
    <location>
        <begin position="17"/>
        <end position="128"/>
    </location>
</feature>
<name>A0A3N6MXN8_9BURK</name>
<dbReference type="RefSeq" id="WP_124150105.1">
    <property type="nucleotide sequence ID" value="NZ_RQIS01000003.1"/>
</dbReference>
<accession>A0A3N6MXN8</accession>
<dbReference type="Proteomes" id="UP000272778">
    <property type="component" value="Unassembled WGS sequence"/>
</dbReference>
<dbReference type="NCBIfam" id="NF008752">
    <property type="entry name" value="PRK11784.1-4"/>
    <property type="match status" value="1"/>
</dbReference>
<evidence type="ECO:0000313" key="4">
    <source>
        <dbReference type="EMBL" id="RQH08539.1"/>
    </source>
</evidence>
<proteinExistence type="predicted"/>
<dbReference type="EMBL" id="RQIS01000003">
    <property type="protein sequence ID" value="RQH08539.1"/>
    <property type="molecule type" value="Genomic_DNA"/>
</dbReference>
<comment type="caution">
    <text evidence="4">The sequence shown here is derived from an EMBL/GenBank/DDBJ whole genome shotgun (WGS) entry which is preliminary data.</text>
</comment>
<dbReference type="GO" id="GO:0002098">
    <property type="term" value="P:tRNA wobble uridine modification"/>
    <property type="evidence" value="ECO:0007669"/>
    <property type="project" value="InterPro"/>
</dbReference>
<dbReference type="InterPro" id="IPR017582">
    <property type="entry name" value="SelU"/>
</dbReference>
<dbReference type="NCBIfam" id="TIGR03167">
    <property type="entry name" value="tRNA_sel_U_synt"/>
    <property type="match status" value="1"/>
</dbReference>
<evidence type="ECO:0000313" key="5">
    <source>
        <dbReference type="Proteomes" id="UP000272778"/>
    </source>
</evidence>
<dbReference type="PANTHER" id="PTHR30401">
    <property type="entry name" value="TRNA 2-SELENOURIDINE SYNTHASE"/>
    <property type="match status" value="1"/>
</dbReference>
<dbReference type="Pfam" id="PF00581">
    <property type="entry name" value="Rhodanese"/>
    <property type="match status" value="1"/>
</dbReference>
<dbReference type="AlphaFoldDB" id="A0A3N6MXN8"/>
<dbReference type="InterPro" id="IPR058840">
    <property type="entry name" value="AAA_SelU"/>
</dbReference>
<dbReference type="InterPro" id="IPR036873">
    <property type="entry name" value="Rhodanese-like_dom_sf"/>
</dbReference>
<evidence type="ECO:0000259" key="3">
    <source>
        <dbReference type="PROSITE" id="PS50206"/>
    </source>
</evidence>
<dbReference type="Pfam" id="PF26341">
    <property type="entry name" value="AAA_SelU"/>
    <property type="match status" value="1"/>
</dbReference>
<reference evidence="4 5" key="1">
    <citation type="submission" date="2018-11" db="EMBL/GenBank/DDBJ databases">
        <title>Paraburkholderia sp. DHOA04, isolated from soil.</title>
        <authorList>
            <person name="Gao Z.-H."/>
            <person name="Qiu L.-H."/>
            <person name="Fu J.-C."/>
        </authorList>
    </citation>
    <scope>NUCLEOTIDE SEQUENCE [LARGE SCALE GENOMIC DNA]</scope>
    <source>
        <strain evidence="4 5">DHOA04</strain>
    </source>
</reference>
<protein>
    <submittedName>
        <fullName evidence="4">tRNA 2-selenouridine(34) synthase MnmH</fullName>
    </submittedName>
</protein>
<keyword evidence="5" id="KW-1185">Reference proteome</keyword>
<evidence type="ECO:0000256" key="2">
    <source>
        <dbReference type="SAM" id="MobiDB-lite"/>
    </source>
</evidence>